<evidence type="ECO:0000313" key="5">
    <source>
        <dbReference type="Proteomes" id="UP000214610"/>
    </source>
</evidence>
<dbReference type="GO" id="GO:0009103">
    <property type="term" value="P:lipopolysaccharide biosynthetic process"/>
    <property type="evidence" value="ECO:0007669"/>
    <property type="project" value="TreeGrafter"/>
</dbReference>
<dbReference type="InterPro" id="IPR043968">
    <property type="entry name" value="SGNH"/>
</dbReference>
<sequence>MFYSPPRINNYRPDIDGLRAIAILTVVFFHTFPEFFPGGFIGVDIFFVISGFLISGIIFKKLEKENFSFTDFYFRRIRRIFPALIFLLIGITIAGCILLAPPELRLLVRQICWGAFFGENIYLIKSTGGYWDQATEMMPLMHLWTLAVEEQFYIFYPLICVILFKIKKLVSALVILTLLSFFSVYFFKDNTILNFYSLHTRFWELACGGLLAFYINKNNFLSILSLAKQNLSSFSGILLVTIGLVITNEQDKFPGIITLFPVLGTLLILIGQNSIFNKSILSHRLVVFVGLISYTWYLWHWPPLAFSRIILGGDIPGFGARIILIFVGLLIAIISYFFVENPIRKMKATLRLSISLSVILFFVFASGTTIRLMKGLPQRLDKAQQLVLESADNNFPHTTDYCLEKYGKGSLDAYSFCYAEKGKTAEIAILGDSHGRHLLRGLFAGTSKGIVFLGMKGTPAIKNVFEVTAEPNYIKKGQGQSMLDKAFDKILNDPKIKTVILASRWNLFLNSPGLYSWLNDNRVEPNDYTKREEALKLFMTDWLKQLQTHKKNVMIILNTPEFPFTVYSCYRPIFSLDKCGVSQKEATAATSKVNEIIKGISSKFTNVEVIDPTNIVCKNGYCSLVNNGKAVYRDENHLTSYGSTLIAPAILEKLKD</sequence>
<feature type="transmembrane region" description="Helical" evidence="1">
    <location>
        <begin position="141"/>
        <end position="164"/>
    </location>
</feature>
<evidence type="ECO:0000259" key="3">
    <source>
        <dbReference type="Pfam" id="PF19040"/>
    </source>
</evidence>
<dbReference type="EMBL" id="NHMP01000002">
    <property type="protein sequence ID" value="OXE50384.1"/>
    <property type="molecule type" value="Genomic_DNA"/>
</dbReference>
<feature type="transmembrane region" description="Helical" evidence="1">
    <location>
        <begin position="253"/>
        <end position="270"/>
    </location>
</feature>
<dbReference type="InterPro" id="IPR050879">
    <property type="entry name" value="Acyltransferase_3"/>
</dbReference>
<feature type="domain" description="Acyltransferase 3" evidence="2">
    <location>
        <begin position="14"/>
        <end position="336"/>
    </location>
</feature>
<evidence type="ECO:0000313" key="4">
    <source>
        <dbReference type="EMBL" id="OXE50384.1"/>
    </source>
</evidence>
<keyword evidence="4" id="KW-0808">Transferase</keyword>
<feature type="transmembrane region" description="Helical" evidence="1">
    <location>
        <begin position="169"/>
        <end position="187"/>
    </location>
</feature>
<keyword evidence="1" id="KW-0472">Membrane</keyword>
<comment type="caution">
    <text evidence="4">The sequence shown here is derived from an EMBL/GenBank/DDBJ whole genome shotgun (WGS) entry which is preliminary data.</text>
</comment>
<feature type="domain" description="SGNH" evidence="3">
    <location>
        <begin position="415"/>
        <end position="651"/>
    </location>
</feature>
<dbReference type="Pfam" id="PF19040">
    <property type="entry name" value="SGNH"/>
    <property type="match status" value="1"/>
</dbReference>
<keyword evidence="5" id="KW-1185">Reference proteome</keyword>
<organism evidence="4 5">
    <name type="scientific">Turicimonas muris</name>
    <dbReference type="NCBI Taxonomy" id="1796652"/>
    <lineage>
        <taxon>Bacteria</taxon>
        <taxon>Pseudomonadati</taxon>
        <taxon>Pseudomonadota</taxon>
        <taxon>Betaproteobacteria</taxon>
        <taxon>Burkholderiales</taxon>
        <taxon>Sutterellaceae</taxon>
        <taxon>Turicimonas</taxon>
    </lineage>
</organism>
<feature type="transmembrane region" description="Helical" evidence="1">
    <location>
        <begin position="39"/>
        <end position="59"/>
    </location>
</feature>
<keyword evidence="1" id="KW-1133">Transmembrane helix</keyword>
<protein>
    <submittedName>
        <fullName evidence="4">Acyltransferase</fullName>
    </submittedName>
</protein>
<gene>
    <name evidence="4" type="ORF">ADH67_05235</name>
</gene>
<feature type="transmembrane region" description="Helical" evidence="1">
    <location>
        <begin position="80"/>
        <end position="100"/>
    </location>
</feature>
<dbReference type="Proteomes" id="UP000214610">
    <property type="component" value="Unassembled WGS sequence"/>
</dbReference>
<feature type="transmembrane region" description="Helical" evidence="1">
    <location>
        <begin position="319"/>
        <end position="339"/>
    </location>
</feature>
<dbReference type="GO" id="GO:0016020">
    <property type="term" value="C:membrane"/>
    <property type="evidence" value="ECO:0007669"/>
    <property type="project" value="TreeGrafter"/>
</dbReference>
<dbReference type="PANTHER" id="PTHR23028:SF53">
    <property type="entry name" value="ACYL_TRANSF_3 DOMAIN-CONTAINING PROTEIN"/>
    <property type="match status" value="1"/>
</dbReference>
<feature type="transmembrane region" description="Helical" evidence="1">
    <location>
        <begin position="351"/>
        <end position="373"/>
    </location>
</feature>
<feature type="transmembrane region" description="Helical" evidence="1">
    <location>
        <begin position="227"/>
        <end position="247"/>
    </location>
</feature>
<reference evidence="5" key="1">
    <citation type="submission" date="2017-05" db="EMBL/GenBank/DDBJ databases">
        <title>Improved OligoMM genomes.</title>
        <authorList>
            <person name="Garzetti D."/>
        </authorList>
    </citation>
    <scope>NUCLEOTIDE SEQUENCE [LARGE SCALE GENOMIC DNA]</scope>
    <source>
        <strain evidence="5">YL45</strain>
    </source>
</reference>
<dbReference type="GeneID" id="78363674"/>
<evidence type="ECO:0000259" key="2">
    <source>
        <dbReference type="Pfam" id="PF01757"/>
    </source>
</evidence>
<accession>A0A227KQ57</accession>
<keyword evidence="1" id="KW-0812">Transmembrane</keyword>
<dbReference type="InterPro" id="IPR002656">
    <property type="entry name" value="Acyl_transf_3_dom"/>
</dbReference>
<feature type="transmembrane region" description="Helical" evidence="1">
    <location>
        <begin position="193"/>
        <end position="215"/>
    </location>
</feature>
<feature type="transmembrane region" description="Helical" evidence="1">
    <location>
        <begin position="282"/>
        <end position="299"/>
    </location>
</feature>
<dbReference type="AlphaFoldDB" id="A0A227KQ57"/>
<keyword evidence="4" id="KW-0012">Acyltransferase</keyword>
<name>A0A227KQ57_9BURK</name>
<dbReference type="PANTHER" id="PTHR23028">
    <property type="entry name" value="ACETYLTRANSFERASE"/>
    <property type="match status" value="1"/>
</dbReference>
<dbReference type="GO" id="GO:0016747">
    <property type="term" value="F:acyltransferase activity, transferring groups other than amino-acyl groups"/>
    <property type="evidence" value="ECO:0007669"/>
    <property type="project" value="InterPro"/>
</dbReference>
<dbReference type="Pfam" id="PF01757">
    <property type="entry name" value="Acyl_transf_3"/>
    <property type="match status" value="1"/>
</dbReference>
<dbReference type="SUPFAM" id="SSF52266">
    <property type="entry name" value="SGNH hydrolase"/>
    <property type="match status" value="1"/>
</dbReference>
<evidence type="ECO:0000256" key="1">
    <source>
        <dbReference type="SAM" id="Phobius"/>
    </source>
</evidence>
<proteinExistence type="predicted"/>
<dbReference type="RefSeq" id="WP_066592042.1">
    <property type="nucleotide sequence ID" value="NZ_CP065313.1"/>
</dbReference>